<protein>
    <submittedName>
        <fullName evidence="3">Ribosome modulation factor-related protein</fullName>
    </submittedName>
</protein>
<keyword evidence="1" id="KW-0963">Cytoplasm</keyword>
<evidence type="ECO:0000256" key="2">
    <source>
        <dbReference type="ARBA" id="ARBA00022845"/>
    </source>
</evidence>
<dbReference type="Proteomes" id="UP000196027">
    <property type="component" value="Chromosome"/>
</dbReference>
<keyword evidence="4" id="KW-1185">Reference proteome</keyword>
<dbReference type="Pfam" id="PF04957">
    <property type="entry name" value="RMF"/>
    <property type="match status" value="1"/>
</dbReference>
<dbReference type="RefSeq" id="WP_087459438.1">
    <property type="nucleotide sequence ID" value="NZ_CP021425.1"/>
</dbReference>
<keyword evidence="2" id="KW-0810">Translation regulation</keyword>
<name>A0A1Y0I1D3_9GAMM</name>
<dbReference type="EMBL" id="CP021425">
    <property type="protein sequence ID" value="ARU54211.1"/>
    <property type="molecule type" value="Genomic_DNA"/>
</dbReference>
<evidence type="ECO:0000256" key="1">
    <source>
        <dbReference type="ARBA" id="ARBA00022490"/>
    </source>
</evidence>
<evidence type="ECO:0000313" key="3">
    <source>
        <dbReference type="EMBL" id="ARU54211.1"/>
    </source>
</evidence>
<evidence type="ECO:0000313" key="4">
    <source>
        <dbReference type="Proteomes" id="UP000196027"/>
    </source>
</evidence>
<accession>A0A1Y0I1D3</accession>
<organism evidence="3 4">
    <name type="scientific">Oleiphilus messinensis</name>
    <dbReference type="NCBI Taxonomy" id="141451"/>
    <lineage>
        <taxon>Bacteria</taxon>
        <taxon>Pseudomonadati</taxon>
        <taxon>Pseudomonadota</taxon>
        <taxon>Gammaproteobacteria</taxon>
        <taxon>Oceanospirillales</taxon>
        <taxon>Oleiphilaceae</taxon>
        <taxon>Oleiphilus</taxon>
    </lineage>
</organism>
<dbReference type="NCBIfam" id="NF011162">
    <property type="entry name" value="PRK14563.1"/>
    <property type="match status" value="1"/>
</dbReference>
<dbReference type="InterPro" id="IPR023200">
    <property type="entry name" value="RMF_sf"/>
</dbReference>
<sequence length="66" mass="7351">MAKDFSMGWDVESLNKAYRQGYMAGLMGMENNRCPYHGEVIAAAWEAGWEDGTSECHLKASVHKIA</sequence>
<reference evidence="3 4" key="1">
    <citation type="submission" date="2017-05" db="EMBL/GenBank/DDBJ databases">
        <title>Genomic insights into alkan degradation activity of Oleiphilus messinensis.</title>
        <authorList>
            <person name="Kozyavkin S.A."/>
            <person name="Slesarev A.I."/>
            <person name="Golyshin P.N."/>
            <person name="Korzhenkov A."/>
            <person name="Golyshina O.N."/>
            <person name="Toshchakov S.V."/>
        </authorList>
    </citation>
    <scope>NUCLEOTIDE SEQUENCE [LARGE SCALE GENOMIC DNA]</scope>
    <source>
        <strain evidence="3 4">ME102</strain>
    </source>
</reference>
<dbReference type="OrthoDB" id="6370285at2"/>
<dbReference type="KEGG" id="ome:OLMES_0102"/>
<dbReference type="AlphaFoldDB" id="A0A1Y0I1D3"/>
<proteinExistence type="predicted"/>
<dbReference type="GO" id="GO:0006417">
    <property type="term" value="P:regulation of translation"/>
    <property type="evidence" value="ECO:0007669"/>
    <property type="project" value="UniProtKB-KW"/>
</dbReference>
<dbReference type="Gene3D" id="1.10.10.620">
    <property type="entry name" value="ribosome modulation factor like domain"/>
    <property type="match status" value="1"/>
</dbReference>
<dbReference type="InterPro" id="IPR007040">
    <property type="entry name" value="Ribosome_modulation_factor"/>
</dbReference>
<gene>
    <name evidence="3" type="ORF">OLMES_0102</name>
</gene>